<evidence type="ECO:0000259" key="3">
    <source>
        <dbReference type="Pfam" id="PF02557"/>
    </source>
</evidence>
<evidence type="ECO:0000256" key="1">
    <source>
        <dbReference type="SAM" id="MobiDB-lite"/>
    </source>
</evidence>
<feature type="compositionally biased region" description="Basic and acidic residues" evidence="1">
    <location>
        <begin position="61"/>
        <end position="74"/>
    </location>
</feature>
<dbReference type="PANTHER" id="PTHR34385">
    <property type="entry name" value="D-ALANYL-D-ALANINE CARBOXYPEPTIDASE"/>
    <property type="match status" value="1"/>
</dbReference>
<dbReference type="SUPFAM" id="SSF55166">
    <property type="entry name" value="Hedgehog/DD-peptidase"/>
    <property type="match status" value="1"/>
</dbReference>
<sequence>MTALRAPVLAAGLAAVLALLTGCVPAEDSSPSPSTTAAAPDPSEDATSLPVPSQSPKAAKKKDDKAPRAREDHTNPASIGVVVNKLRPLVPLDYHPGDLRRPAVSIGTGGESALLRDAVADATEKMFSAAAADGAPMVMVSGFRSYATQVDTYNHWVRQHGSEAAADMISARPGYSEHQTGLSMDVGDSTGACNLQQCFADTAAGIWLANNAVRFGFIIRYSPGEEDVTGYSPEPWHLRYVGKKVAGKMAQRNINSLEEYFGLPGAPGYS</sequence>
<dbReference type="Proteomes" id="UP000829069">
    <property type="component" value="Chromosome"/>
</dbReference>
<dbReference type="PANTHER" id="PTHR34385:SF1">
    <property type="entry name" value="PEPTIDOGLYCAN L-ALANYL-D-GLUTAMATE ENDOPEPTIDASE CWLK"/>
    <property type="match status" value="1"/>
</dbReference>
<dbReference type="EMBL" id="CP093326">
    <property type="protein sequence ID" value="UNK46826.1"/>
    <property type="molecule type" value="Genomic_DNA"/>
</dbReference>
<organism evidence="4 5">
    <name type="scientific">Arthrobacter sulfonylureivorans</name>
    <dbReference type="NCBI Taxonomy" id="2486855"/>
    <lineage>
        <taxon>Bacteria</taxon>
        <taxon>Bacillati</taxon>
        <taxon>Actinomycetota</taxon>
        <taxon>Actinomycetes</taxon>
        <taxon>Micrococcales</taxon>
        <taxon>Micrococcaceae</taxon>
        <taxon>Arthrobacter</taxon>
    </lineage>
</organism>
<dbReference type="InterPro" id="IPR009045">
    <property type="entry name" value="Zn_M74/Hedgehog-like"/>
</dbReference>
<reference evidence="4 5" key="1">
    <citation type="submission" date="2022-03" db="EMBL/GenBank/DDBJ databases">
        <title>Isotopic signatures of nitrous oxide derived from detoxification processes.</title>
        <authorList>
            <person name="Behrendt U."/>
            <person name="Buchen C."/>
            <person name="Well R."/>
            <person name="Ulrich A."/>
            <person name="Rohe L."/>
            <person name="Kolb S."/>
            <person name="Schloter M."/>
            <person name="Horn M.A."/>
            <person name="Augustin J."/>
        </authorList>
    </citation>
    <scope>NUCLEOTIDE SEQUENCE [LARGE SCALE GENOMIC DNA]</scope>
    <source>
        <strain evidence="4 5">S4-C24</strain>
    </source>
</reference>
<dbReference type="Pfam" id="PF02557">
    <property type="entry name" value="VanY"/>
    <property type="match status" value="1"/>
</dbReference>
<evidence type="ECO:0000256" key="2">
    <source>
        <dbReference type="SAM" id="SignalP"/>
    </source>
</evidence>
<keyword evidence="2" id="KW-0732">Signal</keyword>
<feature type="region of interest" description="Disordered" evidence="1">
    <location>
        <begin position="24"/>
        <end position="80"/>
    </location>
</feature>
<dbReference type="InterPro" id="IPR003709">
    <property type="entry name" value="VanY-like_core_dom"/>
</dbReference>
<accession>A0ABY3WBJ2</accession>
<dbReference type="Gene3D" id="3.30.1380.10">
    <property type="match status" value="1"/>
</dbReference>
<keyword evidence="5" id="KW-1185">Reference proteome</keyword>
<dbReference type="InterPro" id="IPR052179">
    <property type="entry name" value="DD-CPase-like"/>
</dbReference>
<feature type="compositionally biased region" description="Low complexity" evidence="1">
    <location>
        <begin position="24"/>
        <end position="41"/>
    </location>
</feature>
<proteinExistence type="predicted"/>
<evidence type="ECO:0000313" key="5">
    <source>
        <dbReference type="Proteomes" id="UP000829069"/>
    </source>
</evidence>
<feature type="chain" id="PRO_5045660834" evidence="2">
    <location>
        <begin position="27"/>
        <end position="270"/>
    </location>
</feature>
<dbReference type="PROSITE" id="PS51257">
    <property type="entry name" value="PROKAR_LIPOPROTEIN"/>
    <property type="match status" value="1"/>
</dbReference>
<name>A0ABY3WBJ2_9MICC</name>
<gene>
    <name evidence="4" type="ORF">MNQ99_05595</name>
</gene>
<feature type="domain" description="D-alanyl-D-alanine carboxypeptidase-like core" evidence="3">
    <location>
        <begin position="114"/>
        <end position="243"/>
    </location>
</feature>
<dbReference type="InterPro" id="IPR058193">
    <property type="entry name" value="VanY/YodJ_core_dom"/>
</dbReference>
<dbReference type="CDD" id="cd14852">
    <property type="entry name" value="LD-carboxypeptidase"/>
    <property type="match status" value="1"/>
</dbReference>
<evidence type="ECO:0000313" key="4">
    <source>
        <dbReference type="EMBL" id="UNK46826.1"/>
    </source>
</evidence>
<feature type="signal peptide" evidence="2">
    <location>
        <begin position="1"/>
        <end position="26"/>
    </location>
</feature>
<protein>
    <submittedName>
        <fullName evidence="4">M15 family metallopeptidase</fullName>
    </submittedName>
</protein>
<dbReference type="RefSeq" id="WP_241914723.1">
    <property type="nucleotide sequence ID" value="NZ_CP093326.1"/>
</dbReference>